<dbReference type="InterPro" id="IPR047655">
    <property type="entry name" value="Transpos_IS630-like"/>
</dbReference>
<dbReference type="Pfam" id="PF13565">
    <property type="entry name" value="HTH_32"/>
    <property type="match status" value="1"/>
</dbReference>
<dbReference type="SUPFAM" id="SSF46689">
    <property type="entry name" value="Homeodomain-like"/>
    <property type="match status" value="1"/>
</dbReference>
<organism evidence="2 3">
    <name type="scientific">Nocardia albiluteola</name>
    <dbReference type="NCBI Taxonomy" id="2842303"/>
    <lineage>
        <taxon>Bacteria</taxon>
        <taxon>Bacillati</taxon>
        <taxon>Actinomycetota</taxon>
        <taxon>Actinomycetes</taxon>
        <taxon>Mycobacteriales</taxon>
        <taxon>Nocardiaceae</taxon>
        <taxon>Nocardia</taxon>
    </lineage>
</organism>
<sequence length="330" mass="38271">MRRAIVVMASGQHQPVGLIAKLMQVSESYVRQVIHDFNEKGMGALDPKWNGGRPAKTDRATRDRICQIARCCPRDLGWPFSTWSLSKLADVLRGNGIADISRETLRRILKAGGVSWQATKTWKASNDPEFVEKMNRVLDLYDHPPADGRVICVDEFGPLNLQPRAGRGWAQAGRPKRLRATYHRYHGVRHMFGALDLRTGQLYYRIRDRKRAIEFLTFVKSLRTRWPDERLYLILDNYSVHKRREVREWCAANEIELVFLPTYSSWLNRIECEFAALRYFALNGTDHRTHAEQDAAIGDYVRWRNQHARPIRDFAVGSKIRRPDYLPNVA</sequence>
<dbReference type="EMBL" id="JAHKNI010000044">
    <property type="protein sequence ID" value="MBU3068196.1"/>
    <property type="molecule type" value="Genomic_DNA"/>
</dbReference>
<dbReference type="Pfam" id="PF13358">
    <property type="entry name" value="DDE_3"/>
    <property type="match status" value="1"/>
</dbReference>
<evidence type="ECO:0000259" key="1">
    <source>
        <dbReference type="Pfam" id="PF13358"/>
    </source>
</evidence>
<keyword evidence="3" id="KW-1185">Reference proteome</keyword>
<feature type="domain" description="Tc1-like transposase DDE" evidence="1">
    <location>
        <begin position="149"/>
        <end position="284"/>
    </location>
</feature>
<dbReference type="Proteomes" id="UP000733379">
    <property type="component" value="Unassembled WGS sequence"/>
</dbReference>
<dbReference type="Gene3D" id="3.30.420.10">
    <property type="entry name" value="Ribonuclease H-like superfamily/Ribonuclease H"/>
    <property type="match status" value="1"/>
</dbReference>
<dbReference type="SUPFAM" id="SSF53098">
    <property type="entry name" value="Ribonuclease H-like"/>
    <property type="match status" value="1"/>
</dbReference>
<name>A0ABS6BD30_9NOCA</name>
<gene>
    <name evidence="2" type="ORF">KO481_42630</name>
</gene>
<dbReference type="InterPro" id="IPR009057">
    <property type="entry name" value="Homeodomain-like_sf"/>
</dbReference>
<evidence type="ECO:0000313" key="3">
    <source>
        <dbReference type="Proteomes" id="UP000733379"/>
    </source>
</evidence>
<dbReference type="InterPro" id="IPR012337">
    <property type="entry name" value="RNaseH-like_sf"/>
</dbReference>
<dbReference type="NCBIfam" id="NF033545">
    <property type="entry name" value="transpos_IS630"/>
    <property type="match status" value="1"/>
</dbReference>
<protein>
    <submittedName>
        <fullName evidence="2">IS630 family transposase</fullName>
    </submittedName>
</protein>
<dbReference type="InterPro" id="IPR036397">
    <property type="entry name" value="RNaseH_sf"/>
</dbReference>
<reference evidence="2 3" key="1">
    <citation type="submission" date="2021-06" db="EMBL/GenBank/DDBJ databases">
        <title>Actinomycetes sequencing.</title>
        <authorList>
            <person name="Shan Q."/>
        </authorList>
    </citation>
    <scope>NUCLEOTIDE SEQUENCE [LARGE SCALE GENOMIC DNA]</scope>
    <source>
        <strain evidence="2 3">NEAU-G5</strain>
    </source>
</reference>
<comment type="caution">
    <text evidence="2">The sequence shown here is derived from an EMBL/GenBank/DDBJ whole genome shotgun (WGS) entry which is preliminary data.</text>
</comment>
<dbReference type="InterPro" id="IPR038717">
    <property type="entry name" value="Tc1-like_DDE_dom"/>
</dbReference>
<accession>A0ABS6BD30</accession>
<evidence type="ECO:0000313" key="2">
    <source>
        <dbReference type="EMBL" id="MBU3068196.1"/>
    </source>
</evidence>
<proteinExistence type="predicted"/>